<accession>A0AAV5TCY0</accession>
<organism evidence="1 2">
    <name type="scientific">Pristionchus entomophagus</name>
    <dbReference type="NCBI Taxonomy" id="358040"/>
    <lineage>
        <taxon>Eukaryota</taxon>
        <taxon>Metazoa</taxon>
        <taxon>Ecdysozoa</taxon>
        <taxon>Nematoda</taxon>
        <taxon>Chromadorea</taxon>
        <taxon>Rhabditida</taxon>
        <taxon>Rhabditina</taxon>
        <taxon>Diplogasteromorpha</taxon>
        <taxon>Diplogasteroidea</taxon>
        <taxon>Neodiplogasteridae</taxon>
        <taxon>Pristionchus</taxon>
    </lineage>
</organism>
<sequence length="218" mass="23402">KYTLSIDDNAQFGETLFFSADAGNLGAEGAGFEKATRFLHKHRHVRLGDGLAQGGEVTGGAADVSIHSCSQVMHEVGLGDLVLEEGRECVAGIALLRVDFDPAHLTQRHHGAGVAELVLGADGFGVHLEGKHVDDGRRVHLEEVLASVGHVRREQRAGNLTEQVGEGGVGFYVLLEVERECVDRHLALEAGHENLSSRVSLHVLRLLPERCESLLGAD</sequence>
<dbReference type="AlphaFoldDB" id="A0AAV5TCY0"/>
<feature type="non-terminal residue" evidence="1">
    <location>
        <position position="218"/>
    </location>
</feature>
<comment type="caution">
    <text evidence="1">The sequence shown here is derived from an EMBL/GenBank/DDBJ whole genome shotgun (WGS) entry which is preliminary data.</text>
</comment>
<keyword evidence="2" id="KW-1185">Reference proteome</keyword>
<protein>
    <submittedName>
        <fullName evidence="1">Uncharacterized protein</fullName>
    </submittedName>
</protein>
<proteinExistence type="predicted"/>
<name>A0AAV5TCY0_9BILA</name>
<evidence type="ECO:0000313" key="1">
    <source>
        <dbReference type="EMBL" id="GMS92752.1"/>
    </source>
</evidence>
<dbReference type="Proteomes" id="UP001432027">
    <property type="component" value="Unassembled WGS sequence"/>
</dbReference>
<dbReference type="EMBL" id="BTSX01000004">
    <property type="protein sequence ID" value="GMS92752.1"/>
    <property type="molecule type" value="Genomic_DNA"/>
</dbReference>
<reference evidence="1" key="1">
    <citation type="submission" date="2023-10" db="EMBL/GenBank/DDBJ databases">
        <title>Genome assembly of Pristionchus species.</title>
        <authorList>
            <person name="Yoshida K."/>
            <person name="Sommer R.J."/>
        </authorList>
    </citation>
    <scope>NUCLEOTIDE SEQUENCE</scope>
    <source>
        <strain evidence="1">RS0144</strain>
    </source>
</reference>
<gene>
    <name evidence="1" type="ORF">PENTCL1PPCAC_14927</name>
</gene>
<evidence type="ECO:0000313" key="2">
    <source>
        <dbReference type="Proteomes" id="UP001432027"/>
    </source>
</evidence>
<feature type="non-terminal residue" evidence="1">
    <location>
        <position position="1"/>
    </location>
</feature>